<dbReference type="InterPro" id="IPR012338">
    <property type="entry name" value="Beta-lactam/transpept-like"/>
</dbReference>
<keyword evidence="2" id="KW-0732">Signal</keyword>
<feature type="transmembrane region" description="Helical" evidence="1">
    <location>
        <begin position="472"/>
        <end position="493"/>
    </location>
</feature>
<dbReference type="RefSeq" id="WP_305022405.1">
    <property type="nucleotide sequence ID" value="NZ_JAUQTB010000001.1"/>
</dbReference>
<evidence type="ECO:0000313" key="4">
    <source>
        <dbReference type="EMBL" id="MDO7905227.1"/>
    </source>
</evidence>
<dbReference type="Pfam" id="PF00144">
    <property type="entry name" value="Beta-lactamase"/>
    <property type="match status" value="1"/>
</dbReference>
<evidence type="ECO:0000259" key="3">
    <source>
        <dbReference type="Pfam" id="PF00144"/>
    </source>
</evidence>
<feature type="transmembrane region" description="Helical" evidence="1">
    <location>
        <begin position="552"/>
        <end position="570"/>
    </location>
</feature>
<keyword evidence="1" id="KW-0472">Membrane</keyword>
<dbReference type="EC" id="3.1.1.103" evidence="4"/>
<keyword evidence="5" id="KW-1185">Reference proteome</keyword>
<dbReference type="Gene3D" id="3.40.710.10">
    <property type="entry name" value="DD-peptidase/beta-lactamase superfamily"/>
    <property type="match status" value="1"/>
</dbReference>
<feature type="transmembrane region" description="Helical" evidence="1">
    <location>
        <begin position="513"/>
        <end position="532"/>
    </location>
</feature>
<evidence type="ECO:0000256" key="2">
    <source>
        <dbReference type="SAM" id="SignalP"/>
    </source>
</evidence>
<dbReference type="PANTHER" id="PTHR46825">
    <property type="entry name" value="D-ALANYL-D-ALANINE-CARBOXYPEPTIDASE/ENDOPEPTIDASE AMPH"/>
    <property type="match status" value="1"/>
</dbReference>
<dbReference type="GO" id="GO:0016787">
    <property type="term" value="F:hydrolase activity"/>
    <property type="evidence" value="ECO:0007669"/>
    <property type="project" value="UniProtKB-KW"/>
</dbReference>
<dbReference type="InterPro" id="IPR001466">
    <property type="entry name" value="Beta-lactam-related"/>
</dbReference>
<feature type="domain" description="Beta-lactamase-related" evidence="3">
    <location>
        <begin position="56"/>
        <end position="378"/>
    </location>
</feature>
<organism evidence="4 5">
    <name type="scientific">Paenibacillus lacisoli</name>
    <dbReference type="NCBI Taxonomy" id="3064525"/>
    <lineage>
        <taxon>Bacteria</taxon>
        <taxon>Bacillati</taxon>
        <taxon>Bacillota</taxon>
        <taxon>Bacilli</taxon>
        <taxon>Bacillales</taxon>
        <taxon>Paenibacillaceae</taxon>
        <taxon>Paenibacillus</taxon>
    </lineage>
</organism>
<dbReference type="PANTHER" id="PTHR46825:SF9">
    <property type="entry name" value="BETA-LACTAMASE-RELATED DOMAIN-CONTAINING PROTEIN"/>
    <property type="match status" value="1"/>
</dbReference>
<protein>
    <submittedName>
        <fullName evidence="4">Serine hydrolase domain-containing protein</fullName>
        <ecNumber evidence="4">3.1.1.103</ecNumber>
    </submittedName>
</protein>
<reference evidence="4 5" key="1">
    <citation type="submission" date="2023-07" db="EMBL/GenBank/DDBJ databases">
        <title>Paenibacillus sp. JX-17 nov. isolated from soil.</title>
        <authorList>
            <person name="Wan Y."/>
            <person name="Liu B."/>
        </authorList>
    </citation>
    <scope>NUCLEOTIDE SEQUENCE [LARGE SCALE GENOMIC DNA]</scope>
    <source>
        <strain evidence="4 5">JX-17</strain>
    </source>
</reference>
<sequence>MQKNRQKDRSDHSINRVIACVLSFIFITMAIAVPAHAEEEQVETTPSRIPLSELEKTIDAYVASYEKYTAAVSVVAIKDGETIVNKAYGLADIEDQRKADTSTVFEWASISKLLVYTSVIQLVEQGKLDLETDIKEYLPEGFFKKLKYDDPITLMNLMHHNAGWEDQTAAEVYYYSKNETLELGETLRKNEPKQIYKPDSIVGYSNYGVGLAAYIVELQSGQPFYEYVNQHIFKPLNMNDTTIHPTGQDHPDVVRRRNEIEGYTKDLKRISHNRVYVTFYPAGAAIGTAEDLAKFLAALMPVDDSNLLFTNRNTLNEMLSTSLYYDGTSIPRFAHGFVEMEYWVPTLMHEGNLKGFSSKVVFDPESKFGMIVMTNQSFEEIYYYGLINKIFGNNLYSNSVTSERGGYFQSARRAASRFTNLFTALDIKEYSKAELSKFYNVVERNGVVEKVSVTPYIDFLPVSSLKVNLIKISFIPVALAIIFSLSVLIVCLIRMLLYKLNKRGNPLTHFDKYHLAIHFAGMLLLLNLLVILTRLPSYPSYSSLRIHLMFNLLYVVLALAYLGLLIYKLWKSSYSKRQKVMYIMSGVSALILAVFIVGWDLYI</sequence>
<comment type="caution">
    <text evidence="4">The sequence shown here is derived from an EMBL/GenBank/DDBJ whole genome shotgun (WGS) entry which is preliminary data.</text>
</comment>
<dbReference type="SUPFAM" id="SSF56601">
    <property type="entry name" value="beta-lactamase/transpeptidase-like"/>
    <property type="match status" value="1"/>
</dbReference>
<feature type="transmembrane region" description="Helical" evidence="1">
    <location>
        <begin position="582"/>
        <end position="602"/>
    </location>
</feature>
<dbReference type="Proteomes" id="UP001240171">
    <property type="component" value="Unassembled WGS sequence"/>
</dbReference>
<keyword evidence="4" id="KW-0378">Hydrolase</keyword>
<proteinExistence type="predicted"/>
<feature type="chain" id="PRO_5047335512" evidence="2">
    <location>
        <begin position="38"/>
        <end position="603"/>
    </location>
</feature>
<feature type="signal peptide" evidence="2">
    <location>
        <begin position="1"/>
        <end position="37"/>
    </location>
</feature>
<keyword evidence="1" id="KW-1133">Transmembrane helix</keyword>
<evidence type="ECO:0000256" key="1">
    <source>
        <dbReference type="SAM" id="Phobius"/>
    </source>
</evidence>
<accession>A0ABT9C7I1</accession>
<evidence type="ECO:0000313" key="5">
    <source>
        <dbReference type="Proteomes" id="UP001240171"/>
    </source>
</evidence>
<gene>
    <name evidence="4" type="ORF">Q5741_02215</name>
</gene>
<keyword evidence="1" id="KW-0812">Transmembrane</keyword>
<name>A0ABT9C7I1_9BACL</name>
<dbReference type="InterPro" id="IPR050491">
    <property type="entry name" value="AmpC-like"/>
</dbReference>
<dbReference type="EMBL" id="JAUQTB010000001">
    <property type="protein sequence ID" value="MDO7905227.1"/>
    <property type="molecule type" value="Genomic_DNA"/>
</dbReference>